<accession>A0ABY8FIJ1</accession>
<evidence type="ECO:0000256" key="1">
    <source>
        <dbReference type="ARBA" id="ARBA00022676"/>
    </source>
</evidence>
<dbReference type="PANTHER" id="PTHR30160">
    <property type="entry name" value="TETRAACYLDISACCHARIDE 4'-KINASE-RELATED"/>
    <property type="match status" value="1"/>
</dbReference>
<reference evidence="3 4" key="1">
    <citation type="submission" date="2019-01" db="EMBL/GenBank/DDBJ databases">
        <title>Genome sequence of Salinicola endophyticus REST5.</title>
        <authorList>
            <person name="Nascimento F.X."/>
        </authorList>
    </citation>
    <scope>NUCLEOTIDE SEQUENCE [LARGE SCALE GENOMIC DNA]</scope>
    <source>
        <strain evidence="3 4">REST5</strain>
    </source>
</reference>
<dbReference type="InterPro" id="IPR002201">
    <property type="entry name" value="Glyco_trans_9"/>
</dbReference>
<keyword evidence="1" id="KW-0328">Glycosyltransferase</keyword>
<evidence type="ECO:0000313" key="3">
    <source>
        <dbReference type="EMBL" id="WFF42631.1"/>
    </source>
</evidence>
<name>A0ABY8FIJ1_9GAMM</name>
<dbReference type="SUPFAM" id="SSF53756">
    <property type="entry name" value="UDP-Glycosyltransferase/glycogen phosphorylase"/>
    <property type="match status" value="1"/>
</dbReference>
<sequence>MAAMVGGVYLSLEFDMSAVLTQVRRHDGMRRLGKRLERRCKSMAYSLLARFSRESQAVSPETLQNVHRVLLVRPNFRLGNAVIGARLIEAFASSRPDIAIDYLGTDTTSQLFKHMPLKRYYAHSRSFSWRLWALIRLILALRRNRYDLAIQVGEGSLTSWLFLQLCGANRLLGQPGRLQHTYDWLLDDTTRHAYDLSGNIARALGLTCQRLPWMLVTKDEATHVETLLPSATRGGVVGLFVGGHLDKRLPLNFWLSLLESLNESRERYLVMLGPEEEQHRSALTKACGAQGRILPLLPLRDFAAALTHVITLITPDTGPMHIASALGVPVVAVLNSEKSYKFVPHGIADKALYQPSAEDVMACLRRSPLLGSPGMRTEHMLDRKMLLH</sequence>
<proteinExistence type="predicted"/>
<organism evidence="3 4">
    <name type="scientific">Salinicola endophyticus</name>
    <dbReference type="NCBI Taxonomy" id="1949083"/>
    <lineage>
        <taxon>Bacteria</taxon>
        <taxon>Pseudomonadati</taxon>
        <taxon>Pseudomonadota</taxon>
        <taxon>Gammaproteobacteria</taxon>
        <taxon>Oceanospirillales</taxon>
        <taxon>Halomonadaceae</taxon>
        <taxon>Salinicola</taxon>
    </lineage>
</organism>
<protein>
    <submittedName>
        <fullName evidence="3">Lipopolysaccharide heptosyltransferase family protein</fullName>
    </submittedName>
</protein>
<dbReference type="CDD" id="cd03789">
    <property type="entry name" value="GT9_LPS_heptosyltransferase"/>
    <property type="match status" value="1"/>
</dbReference>
<dbReference type="Proteomes" id="UP001321526">
    <property type="component" value="Chromosome"/>
</dbReference>
<keyword evidence="4" id="KW-1185">Reference proteome</keyword>
<keyword evidence="2" id="KW-0808">Transferase</keyword>
<dbReference type="Gene3D" id="3.40.50.2000">
    <property type="entry name" value="Glycogen Phosphorylase B"/>
    <property type="match status" value="2"/>
</dbReference>
<dbReference type="EMBL" id="CP035631">
    <property type="protein sequence ID" value="WFF42631.1"/>
    <property type="molecule type" value="Genomic_DNA"/>
</dbReference>
<gene>
    <name evidence="3" type="ORF">EVC62_14635</name>
</gene>
<dbReference type="Pfam" id="PF01075">
    <property type="entry name" value="Glyco_transf_9"/>
    <property type="match status" value="1"/>
</dbReference>
<evidence type="ECO:0000256" key="2">
    <source>
        <dbReference type="ARBA" id="ARBA00022679"/>
    </source>
</evidence>
<dbReference type="InterPro" id="IPR051199">
    <property type="entry name" value="LPS_LOS_Heptosyltrfase"/>
</dbReference>
<evidence type="ECO:0000313" key="4">
    <source>
        <dbReference type="Proteomes" id="UP001321526"/>
    </source>
</evidence>